<keyword evidence="4" id="KW-1185">Reference proteome</keyword>
<dbReference type="Gene3D" id="3.30.420.10">
    <property type="entry name" value="Ribonuclease H-like superfamily/Ribonuclease H"/>
    <property type="match status" value="1"/>
</dbReference>
<dbReference type="GO" id="GO:0003676">
    <property type="term" value="F:nucleic acid binding"/>
    <property type="evidence" value="ECO:0007669"/>
    <property type="project" value="InterPro"/>
</dbReference>
<protein>
    <submittedName>
        <fullName evidence="5">RNase H domain-containing protein</fullName>
    </submittedName>
</protein>
<dbReference type="SUPFAM" id="SSF53098">
    <property type="entry name" value="Ribonuclease H-like"/>
    <property type="match status" value="1"/>
</dbReference>
<dbReference type="AlphaFoldDB" id="A0A0N4U1J8"/>
<proteinExistence type="predicted"/>
<gene>
    <name evidence="2" type="ORF">DME_LOCUS4845</name>
</gene>
<dbReference type="InterPro" id="IPR002156">
    <property type="entry name" value="RNaseH_domain"/>
</dbReference>
<dbReference type="GO" id="GO:0004523">
    <property type="term" value="F:RNA-DNA hybrid ribonuclease activity"/>
    <property type="evidence" value="ECO:0007669"/>
    <property type="project" value="InterPro"/>
</dbReference>
<name>A0A0N4U1J8_DRAME</name>
<feature type="domain" description="RNase H type-1" evidence="1">
    <location>
        <begin position="63"/>
        <end position="148"/>
    </location>
</feature>
<reference evidence="2 4" key="2">
    <citation type="submission" date="2018-11" db="EMBL/GenBank/DDBJ databases">
        <authorList>
            <consortium name="Pathogen Informatics"/>
        </authorList>
    </citation>
    <scope>NUCLEOTIDE SEQUENCE [LARGE SCALE GENOMIC DNA]</scope>
</reference>
<evidence type="ECO:0000313" key="3">
    <source>
        <dbReference type="Proteomes" id="UP000038040"/>
    </source>
</evidence>
<dbReference type="WBParaSite" id="DME_0000048501-mRNA-1">
    <property type="protein sequence ID" value="DME_0000048501-mRNA-1"/>
    <property type="gene ID" value="DME_0000048501"/>
</dbReference>
<organism evidence="3 5">
    <name type="scientific">Dracunculus medinensis</name>
    <name type="common">Guinea worm</name>
    <dbReference type="NCBI Taxonomy" id="318479"/>
    <lineage>
        <taxon>Eukaryota</taxon>
        <taxon>Metazoa</taxon>
        <taxon>Ecdysozoa</taxon>
        <taxon>Nematoda</taxon>
        <taxon>Chromadorea</taxon>
        <taxon>Rhabditida</taxon>
        <taxon>Spirurina</taxon>
        <taxon>Dracunculoidea</taxon>
        <taxon>Dracunculidae</taxon>
        <taxon>Dracunculus</taxon>
    </lineage>
</organism>
<reference evidence="5" key="1">
    <citation type="submission" date="2017-02" db="UniProtKB">
        <authorList>
            <consortium name="WormBaseParasite"/>
        </authorList>
    </citation>
    <scope>IDENTIFICATION</scope>
</reference>
<evidence type="ECO:0000313" key="4">
    <source>
        <dbReference type="Proteomes" id="UP000274756"/>
    </source>
</evidence>
<dbReference type="EMBL" id="UYYG01001151">
    <property type="protein sequence ID" value="VDN54872.1"/>
    <property type="molecule type" value="Genomic_DNA"/>
</dbReference>
<evidence type="ECO:0000313" key="2">
    <source>
        <dbReference type="EMBL" id="VDN54872.1"/>
    </source>
</evidence>
<accession>A0A0N4U1J8</accession>
<dbReference type="Proteomes" id="UP000038040">
    <property type="component" value="Unplaced"/>
</dbReference>
<evidence type="ECO:0000313" key="5">
    <source>
        <dbReference type="WBParaSite" id="DME_0000048501-mRNA-1"/>
    </source>
</evidence>
<dbReference type="InterPro" id="IPR036397">
    <property type="entry name" value="RNaseH_sf"/>
</dbReference>
<dbReference type="Proteomes" id="UP000274756">
    <property type="component" value="Unassembled WGS sequence"/>
</dbReference>
<sequence>MFYKWRTTVSMLQRSRSIGGISTNSAKILSKPSLDEVIKKYNEAKKTATTTKDVKEDGWADAPTIYCDGSCIWTERKGGIGIFWSPLDSRNAHLKLTGDKITSIRAELISVSLSLAQTRLIHIYRNNTYRKEDEWESNWNELTEAQRDLCGNFHANQLAQKGINNPMMNDVEFEYFLK</sequence>
<dbReference type="OrthoDB" id="407198at2759"/>
<evidence type="ECO:0000259" key="1">
    <source>
        <dbReference type="Pfam" id="PF00075"/>
    </source>
</evidence>
<dbReference type="InterPro" id="IPR012337">
    <property type="entry name" value="RNaseH-like_sf"/>
</dbReference>
<dbReference type="Pfam" id="PF00075">
    <property type="entry name" value="RNase_H"/>
    <property type="match status" value="1"/>
</dbReference>
<dbReference type="STRING" id="318479.A0A0N4U1J8"/>